<proteinExistence type="predicted"/>
<evidence type="ECO:0000313" key="3">
    <source>
        <dbReference type="EMBL" id="WNF34427.1"/>
    </source>
</evidence>
<sequence length="287" mass="31831">MIKTRYFSKLLILFMILNLVLSFAISPVSAEEPRQVTDNLENIVKNIPEDIEVNGELFENAKIKVIHEEDTTTFETIVEVTEEVSTEVKLEVQQGTDNILLHEKTVEGNTIIEDTTYSAEILVEDNNLLKVEFTDLTTGETYTLDNFGEVSASFAPAIPIGIGIGSWLLSHLISIGAAITILGTTFILFTKAKKSRKFEHFKATIYNGKLYIGNGVGYASAVNWSKKGKGHDTWSTSKSAAKKVARGVRNGLKPVGPEIDSNRKGKFYHYHPYGRSPSVHAFYGNPQ</sequence>
<keyword evidence="1" id="KW-0472">Membrane</keyword>
<feature type="transmembrane region" description="Helical" evidence="1">
    <location>
        <begin position="167"/>
        <end position="189"/>
    </location>
</feature>
<evidence type="ECO:0000313" key="4">
    <source>
        <dbReference type="Proteomes" id="UP001303701"/>
    </source>
</evidence>
<feature type="signal peptide" evidence="2">
    <location>
        <begin position="1"/>
        <end position="30"/>
    </location>
</feature>
<accession>A0ABY9WK13</accession>
<evidence type="ECO:0000256" key="2">
    <source>
        <dbReference type="SAM" id="SignalP"/>
    </source>
</evidence>
<dbReference type="Proteomes" id="UP001303701">
    <property type="component" value="Chromosome"/>
</dbReference>
<dbReference type="RefSeq" id="WP_311067159.1">
    <property type="nucleotide sequence ID" value="NZ_CP134501.1"/>
</dbReference>
<dbReference type="EMBL" id="CP134501">
    <property type="protein sequence ID" value="WNF34427.1"/>
    <property type="molecule type" value="Genomic_DNA"/>
</dbReference>
<keyword evidence="4" id="KW-1185">Reference proteome</keyword>
<dbReference type="NCBIfam" id="NF038340">
    <property type="entry name" value="SAR2788_fam"/>
    <property type="match status" value="1"/>
</dbReference>
<reference evidence="3 4" key="1">
    <citation type="submission" date="2023-09" db="EMBL/GenBank/DDBJ databases">
        <title>Different Types of Thermotolerant Ring-Cleaving Dioxygenases derived from Aeribacillus composti HB-1 applied for multiple aromatic hydrocarbons removal.</title>
        <authorList>
            <person name="Cao L."/>
            <person name="Li M."/>
            <person name="Ma T."/>
        </authorList>
    </citation>
    <scope>NUCLEOTIDE SEQUENCE [LARGE SCALE GENOMIC DNA]</scope>
    <source>
        <strain evidence="3 4">HB-1</strain>
    </source>
</reference>
<feature type="chain" id="PRO_5045269486" evidence="2">
    <location>
        <begin position="31"/>
        <end position="287"/>
    </location>
</feature>
<gene>
    <name evidence="3" type="ORF">RI196_07185</name>
</gene>
<keyword evidence="2" id="KW-0732">Signal</keyword>
<keyword evidence="1" id="KW-0812">Transmembrane</keyword>
<dbReference type="GeneID" id="301125743"/>
<keyword evidence="1" id="KW-1133">Transmembrane helix</keyword>
<organism evidence="3 4">
    <name type="scientific">Aeribacillus composti</name>
    <dbReference type="NCBI Taxonomy" id="1868734"/>
    <lineage>
        <taxon>Bacteria</taxon>
        <taxon>Bacillati</taxon>
        <taxon>Bacillota</taxon>
        <taxon>Bacilli</taxon>
        <taxon>Bacillales</taxon>
        <taxon>Bacillaceae</taxon>
        <taxon>Aeribacillus</taxon>
    </lineage>
</organism>
<evidence type="ECO:0000256" key="1">
    <source>
        <dbReference type="SAM" id="Phobius"/>
    </source>
</evidence>
<protein>
    <submittedName>
        <fullName evidence="3">SAR2788 family putative toxin</fullName>
    </submittedName>
</protein>
<name>A0ABY9WK13_9BACI</name>